<dbReference type="Proteomes" id="UP000095285">
    <property type="component" value="Unassembled WGS sequence"/>
</dbReference>
<evidence type="ECO:0000256" key="1">
    <source>
        <dbReference type="SAM" id="Phobius"/>
    </source>
</evidence>
<keyword evidence="1" id="KW-0472">Membrane</keyword>
<keyword evidence="1" id="KW-1133">Transmembrane helix</keyword>
<protein>
    <submittedName>
        <fullName evidence="3">Uncharacterized protein</fullName>
    </submittedName>
</protein>
<dbReference type="AlphaFoldDB" id="A0A1I7VHS2"/>
<accession>A0A1I7VHS2</accession>
<sequence length="125" mass="14130">MSSNNVTLNTVIDQVEWIERIIGDFIVSVKDHVSKLTAQGEKTFGLFEDRFAKGNENLNTIAATAYQKCESLPSLITIIIFLIIATIVVIISLLFLFTKCIHRIVHHHYIKVRGSKTYGQKMIHG</sequence>
<evidence type="ECO:0000313" key="3">
    <source>
        <dbReference type="WBParaSite" id="EN70_2679"/>
    </source>
</evidence>
<reference evidence="3" key="2">
    <citation type="submission" date="2016-11" db="UniProtKB">
        <authorList>
            <consortium name="WormBaseParasite"/>
        </authorList>
    </citation>
    <scope>IDENTIFICATION</scope>
</reference>
<organism evidence="2 3">
    <name type="scientific">Loa loa</name>
    <name type="common">Eye worm</name>
    <name type="synonym">Filaria loa</name>
    <dbReference type="NCBI Taxonomy" id="7209"/>
    <lineage>
        <taxon>Eukaryota</taxon>
        <taxon>Metazoa</taxon>
        <taxon>Ecdysozoa</taxon>
        <taxon>Nematoda</taxon>
        <taxon>Chromadorea</taxon>
        <taxon>Rhabditida</taxon>
        <taxon>Spirurina</taxon>
        <taxon>Spiruromorpha</taxon>
        <taxon>Filarioidea</taxon>
        <taxon>Onchocercidae</taxon>
        <taxon>Loa</taxon>
    </lineage>
</organism>
<evidence type="ECO:0000313" key="2">
    <source>
        <dbReference type="Proteomes" id="UP000095285"/>
    </source>
</evidence>
<keyword evidence="2" id="KW-1185">Reference proteome</keyword>
<name>A0A1I7VHS2_LOALO</name>
<reference evidence="2" key="1">
    <citation type="submission" date="2012-04" db="EMBL/GenBank/DDBJ databases">
        <title>The Genome Sequence of Loa loa.</title>
        <authorList>
            <consortium name="The Broad Institute Genome Sequencing Platform"/>
            <consortium name="Broad Institute Genome Sequencing Center for Infectious Disease"/>
            <person name="Nutman T.B."/>
            <person name="Fink D.L."/>
            <person name="Russ C."/>
            <person name="Young S."/>
            <person name="Zeng Q."/>
            <person name="Gargeya S."/>
            <person name="Alvarado L."/>
            <person name="Berlin A."/>
            <person name="Chapman S.B."/>
            <person name="Chen Z."/>
            <person name="Freedman E."/>
            <person name="Gellesch M."/>
            <person name="Goldberg J."/>
            <person name="Griggs A."/>
            <person name="Gujja S."/>
            <person name="Heilman E.R."/>
            <person name="Heiman D."/>
            <person name="Howarth C."/>
            <person name="Mehta T."/>
            <person name="Neiman D."/>
            <person name="Pearson M."/>
            <person name="Roberts A."/>
            <person name="Saif S."/>
            <person name="Shea T."/>
            <person name="Shenoy N."/>
            <person name="Sisk P."/>
            <person name="Stolte C."/>
            <person name="Sykes S."/>
            <person name="White J."/>
            <person name="Yandava C."/>
            <person name="Haas B."/>
            <person name="Henn M.R."/>
            <person name="Nusbaum C."/>
            <person name="Birren B."/>
        </authorList>
    </citation>
    <scope>NUCLEOTIDE SEQUENCE [LARGE SCALE GENOMIC DNA]</scope>
</reference>
<dbReference type="WBParaSite" id="EN70_2679">
    <property type="protein sequence ID" value="EN70_2679"/>
    <property type="gene ID" value="EN70_2679"/>
</dbReference>
<feature type="transmembrane region" description="Helical" evidence="1">
    <location>
        <begin position="75"/>
        <end position="97"/>
    </location>
</feature>
<proteinExistence type="predicted"/>
<keyword evidence="1" id="KW-0812">Transmembrane</keyword>